<evidence type="ECO:0000256" key="1">
    <source>
        <dbReference type="ARBA" id="ARBA00022723"/>
    </source>
</evidence>
<feature type="repeat" description="ARM" evidence="5">
    <location>
        <begin position="718"/>
        <end position="762"/>
    </location>
</feature>
<evidence type="ECO:0000256" key="5">
    <source>
        <dbReference type="PROSITE-ProRule" id="PRU00259"/>
    </source>
</evidence>
<sequence>MRFQSGFGTPDTARPVWEAIREEPQLLQSCSICLEPLWDAEPSVFVVNLRRLCPHYFCSRCAKRIVVEQTTMGLQNFKEDQRVGSVDGLASVLDAEGNRLGDLVWGESGQRLSDGELFLVLTQLERLVELEVGMELRGKDSDALVLRQGALFGCLLHAQRSLRRYTAQELDAEGLDGAMLVEGNLEPLRRRCVVYRGGDVVCWHCPRCSLENSSSDFRCKLCGAPPSCPRELPAPRPLGVHGVAALRTRFALRPQLHWAMPLQCPLCRLGGTAFVAHMPKLREAPAEWFSMVSKGQDQISLSELAAGLAVVLPLSPERLQQELQRFPAPMNYAAFVAEGGPAHWAAGQLAALTATGREPGICDAGPEEEALAASAWEAFREQYTGAAERGMYMDTPVAENDVKYRWRRLRDTFGVSSQEALGIIETDALPLVIDADYVEVLLAAVALQALLSLRRGNEVWRSNCAAELSLAGSLLQLQPASEEPLLPSAMAALEERKRLVEGQIAEYDEMHWLQRALYDTGSFQAHADWLKAWRQEWAEKLKAKAVKSVKAVKRGAPEGIEAPSLNLPAVERAKEVLDRGGNDWKEAGMDAVVEEVLHLMEAEADNAFVQERGCESLRYMAVDEESRLAVGQGISTVLKSMELNENSSEVQGYCCGTLVHLAATPSTRHSIIEQNGVEVILRAMSLHPGSAFVHFKACAALANLAATGFEQRQLGAKGSSAALVRSLRDHLHDLSVLQYCLGAVHNLASDRENQAALRTAGAVRALRDAVRLHPHVSEVQKVGKKTIKLLKAREHSETETDLQLGDWWLPSSALPGQKTFNAMVEGASREKALEIVQRHPGILAAGPEVKTNMLQADVASSAINVARGLGKMLR</sequence>
<keyword evidence="9" id="KW-1185">Reference proteome</keyword>
<dbReference type="SUPFAM" id="SSF57850">
    <property type="entry name" value="RING/U-box"/>
    <property type="match status" value="1"/>
</dbReference>
<dbReference type="InterPro" id="IPR016024">
    <property type="entry name" value="ARM-type_fold"/>
</dbReference>
<dbReference type="InterPro" id="IPR017907">
    <property type="entry name" value="Znf_RING_CS"/>
</dbReference>
<keyword evidence="3 6" id="KW-0863">Zinc-finger</keyword>
<reference evidence="8" key="1">
    <citation type="submission" date="2023-08" db="EMBL/GenBank/DDBJ databases">
        <authorList>
            <person name="Chen Y."/>
            <person name="Shah S."/>
            <person name="Dougan E. K."/>
            <person name="Thang M."/>
            <person name="Chan C."/>
        </authorList>
    </citation>
    <scope>NUCLEOTIDE SEQUENCE</scope>
</reference>
<dbReference type="PROSITE" id="PS00518">
    <property type="entry name" value="ZF_RING_1"/>
    <property type="match status" value="1"/>
</dbReference>
<keyword evidence="2" id="KW-0677">Repeat</keyword>
<evidence type="ECO:0000256" key="6">
    <source>
        <dbReference type="PROSITE-ProRule" id="PRU00322"/>
    </source>
</evidence>
<evidence type="ECO:0000259" key="7">
    <source>
        <dbReference type="PROSITE" id="PS50199"/>
    </source>
</evidence>
<evidence type="ECO:0000256" key="3">
    <source>
        <dbReference type="ARBA" id="ARBA00022771"/>
    </source>
</evidence>
<dbReference type="SUPFAM" id="SSF48371">
    <property type="entry name" value="ARM repeat"/>
    <property type="match status" value="1"/>
</dbReference>
<dbReference type="GO" id="GO:0008270">
    <property type="term" value="F:zinc ion binding"/>
    <property type="evidence" value="ECO:0007669"/>
    <property type="project" value="UniProtKB-KW"/>
</dbReference>
<keyword evidence="4" id="KW-0862">Zinc</keyword>
<dbReference type="InterPro" id="IPR011989">
    <property type="entry name" value="ARM-like"/>
</dbReference>
<dbReference type="Gene3D" id="1.25.10.10">
    <property type="entry name" value="Leucine-rich Repeat Variant"/>
    <property type="match status" value="1"/>
</dbReference>
<evidence type="ECO:0000256" key="2">
    <source>
        <dbReference type="ARBA" id="ARBA00022737"/>
    </source>
</evidence>
<comment type="caution">
    <text evidence="8">The sequence shown here is derived from an EMBL/GenBank/DDBJ whole genome shotgun (WGS) entry which is preliminary data.</text>
</comment>
<dbReference type="Proteomes" id="UP001178507">
    <property type="component" value="Unassembled WGS sequence"/>
</dbReference>
<evidence type="ECO:0000313" key="8">
    <source>
        <dbReference type="EMBL" id="CAJ1406347.1"/>
    </source>
</evidence>
<dbReference type="AlphaFoldDB" id="A0AA36JIS0"/>
<evidence type="ECO:0000313" key="9">
    <source>
        <dbReference type="Proteomes" id="UP001178507"/>
    </source>
</evidence>
<name>A0AA36JIS0_9DINO</name>
<protein>
    <recommendedName>
        <fullName evidence="7">RanBP2-type domain-containing protein</fullName>
    </recommendedName>
</protein>
<dbReference type="SMART" id="SM00185">
    <property type="entry name" value="ARM"/>
    <property type="match status" value="3"/>
</dbReference>
<dbReference type="PROSITE" id="PS50199">
    <property type="entry name" value="ZF_RANBP2_2"/>
    <property type="match status" value="1"/>
</dbReference>
<organism evidence="8 9">
    <name type="scientific">Effrenium voratum</name>
    <dbReference type="NCBI Taxonomy" id="2562239"/>
    <lineage>
        <taxon>Eukaryota</taxon>
        <taxon>Sar</taxon>
        <taxon>Alveolata</taxon>
        <taxon>Dinophyceae</taxon>
        <taxon>Suessiales</taxon>
        <taxon>Symbiodiniaceae</taxon>
        <taxon>Effrenium</taxon>
    </lineage>
</organism>
<proteinExistence type="predicted"/>
<dbReference type="PANTHER" id="PTHR22895">
    <property type="entry name" value="ARMADILLO REPEAT-CONTAINING PROTEIN 6"/>
    <property type="match status" value="1"/>
</dbReference>
<dbReference type="EMBL" id="CAUJNA010003626">
    <property type="protein sequence ID" value="CAJ1406347.1"/>
    <property type="molecule type" value="Genomic_DNA"/>
</dbReference>
<gene>
    <name evidence="8" type="ORF">EVOR1521_LOCUS28334</name>
</gene>
<accession>A0AA36JIS0</accession>
<dbReference type="PROSITE" id="PS01358">
    <property type="entry name" value="ZF_RANBP2_1"/>
    <property type="match status" value="1"/>
</dbReference>
<dbReference type="PROSITE" id="PS50176">
    <property type="entry name" value="ARM_REPEAT"/>
    <property type="match status" value="1"/>
</dbReference>
<evidence type="ECO:0000256" key="4">
    <source>
        <dbReference type="ARBA" id="ARBA00022833"/>
    </source>
</evidence>
<dbReference type="PANTHER" id="PTHR22895:SF0">
    <property type="entry name" value="ARMADILLO REPEAT-CONTAINING PROTEIN 6"/>
    <property type="match status" value="1"/>
</dbReference>
<dbReference type="InterPro" id="IPR000225">
    <property type="entry name" value="Armadillo"/>
</dbReference>
<feature type="domain" description="RanBP2-type" evidence="7">
    <location>
        <begin position="196"/>
        <end position="228"/>
    </location>
</feature>
<keyword evidence="1" id="KW-0479">Metal-binding</keyword>
<dbReference type="InterPro" id="IPR001876">
    <property type="entry name" value="Znf_RanBP2"/>
</dbReference>